<organism evidence="2 3">
    <name type="scientific">Leisingera aquaemixtae</name>
    <dbReference type="NCBI Taxonomy" id="1396826"/>
    <lineage>
        <taxon>Bacteria</taxon>
        <taxon>Pseudomonadati</taxon>
        <taxon>Pseudomonadota</taxon>
        <taxon>Alphaproteobacteria</taxon>
        <taxon>Rhodobacterales</taxon>
        <taxon>Roseobacteraceae</taxon>
        <taxon>Leisingera</taxon>
    </lineage>
</organism>
<dbReference type="GO" id="GO:0016787">
    <property type="term" value="F:hydrolase activity"/>
    <property type="evidence" value="ECO:0007669"/>
    <property type="project" value="UniProtKB-KW"/>
</dbReference>
<dbReference type="Pfam" id="PF04307">
    <property type="entry name" value="YdjM"/>
    <property type="match status" value="1"/>
</dbReference>
<reference evidence="2" key="1">
    <citation type="submission" date="2021-08" db="EMBL/GenBank/DDBJ databases">
        <authorList>
            <person name="Nwanade C."/>
            <person name="Wang M."/>
            <person name="Masoudi A."/>
            <person name="Yu Z."/>
            <person name="Liu J."/>
        </authorList>
    </citation>
    <scope>NUCLEOTIDE SEQUENCE</scope>
    <source>
        <strain evidence="2">S166</strain>
        <plasmid evidence="2">unnamed3</plasmid>
    </source>
</reference>
<gene>
    <name evidence="2" type="ORF">K3718_19945</name>
</gene>
<keyword evidence="3" id="KW-1185">Reference proteome</keyword>
<feature type="transmembrane region" description="Helical" evidence="1">
    <location>
        <begin position="127"/>
        <end position="151"/>
    </location>
</feature>
<evidence type="ECO:0000313" key="3">
    <source>
        <dbReference type="Proteomes" id="UP001058514"/>
    </source>
</evidence>
<feature type="transmembrane region" description="Helical" evidence="1">
    <location>
        <begin position="55"/>
        <end position="77"/>
    </location>
</feature>
<keyword evidence="1" id="KW-0472">Membrane</keyword>
<proteinExistence type="predicted"/>
<sequence length="157" mass="17697">MLTAHLPSGYVLARLAPEKHRLLMPAALIGAVLPDFDMLWFHFVDQGSIHHHRYWVHVPAFWAALAALALPGLAVFARSLLAPALIFFAVLFLHMVLDTIGGGILWGAPFDNRLHTLVEVPAAQAHWVLSFLLHWTFLLELGVWALALYLWRKGRRI</sequence>
<feature type="transmembrane region" description="Helical" evidence="1">
    <location>
        <begin position="22"/>
        <end position="43"/>
    </location>
</feature>
<dbReference type="Proteomes" id="UP001058514">
    <property type="component" value="Plasmid unnamed3"/>
</dbReference>
<protein>
    <submittedName>
        <fullName evidence="2">Metal-dependent hydrolase</fullName>
    </submittedName>
</protein>
<name>A0ABY5WQL5_9RHOB</name>
<keyword evidence="1" id="KW-0812">Transmembrane</keyword>
<accession>A0ABY5WQL5</accession>
<evidence type="ECO:0000313" key="2">
    <source>
        <dbReference type="EMBL" id="UWQ43751.1"/>
    </source>
</evidence>
<feature type="transmembrane region" description="Helical" evidence="1">
    <location>
        <begin position="84"/>
        <end position="107"/>
    </location>
</feature>
<dbReference type="EMBL" id="CP081054">
    <property type="protein sequence ID" value="UWQ43751.1"/>
    <property type="molecule type" value="Genomic_DNA"/>
</dbReference>
<keyword evidence="2" id="KW-0378">Hydrolase</keyword>
<evidence type="ECO:0000256" key="1">
    <source>
        <dbReference type="SAM" id="Phobius"/>
    </source>
</evidence>
<geneLocation type="plasmid" evidence="2 3">
    <name>unnamed3</name>
</geneLocation>
<dbReference type="RefSeq" id="WP_259966101.1">
    <property type="nucleotide sequence ID" value="NZ_CP081054.1"/>
</dbReference>
<dbReference type="InterPro" id="IPR007404">
    <property type="entry name" value="YdjM-like"/>
</dbReference>
<keyword evidence="1" id="KW-1133">Transmembrane helix</keyword>
<keyword evidence="2" id="KW-0614">Plasmid</keyword>